<comment type="caution">
    <text evidence="1">The sequence shown here is derived from an EMBL/GenBank/DDBJ whole genome shotgun (WGS) entry which is preliminary data.</text>
</comment>
<proteinExistence type="predicted"/>
<keyword evidence="2" id="KW-1185">Reference proteome</keyword>
<name>A0A9X1YQQ9_9BURK</name>
<sequence>MERQKSTEIQEACKLIHQWNEFFLGGRDPPVGPTGLVMAVATVKRYLERERADGKPIRELEVAEHLLATREGVRWVLPFVLSAESMEASKRRTALG</sequence>
<organism evidence="1 2">
    <name type="scientific">Scleromatobacter humisilvae</name>
    <dbReference type="NCBI Taxonomy" id="2897159"/>
    <lineage>
        <taxon>Bacteria</taxon>
        <taxon>Pseudomonadati</taxon>
        <taxon>Pseudomonadota</taxon>
        <taxon>Betaproteobacteria</taxon>
        <taxon>Burkholderiales</taxon>
        <taxon>Sphaerotilaceae</taxon>
        <taxon>Scleromatobacter</taxon>
    </lineage>
</organism>
<protein>
    <submittedName>
        <fullName evidence="1">Uncharacterized protein</fullName>
    </submittedName>
</protein>
<evidence type="ECO:0000313" key="2">
    <source>
        <dbReference type="Proteomes" id="UP001139353"/>
    </source>
</evidence>
<dbReference type="Proteomes" id="UP001139353">
    <property type="component" value="Unassembled WGS sequence"/>
</dbReference>
<gene>
    <name evidence="1" type="ORF">LPC04_26970</name>
</gene>
<dbReference type="EMBL" id="JAJLJH010000014">
    <property type="protein sequence ID" value="MCK9689377.1"/>
    <property type="molecule type" value="Genomic_DNA"/>
</dbReference>
<evidence type="ECO:0000313" key="1">
    <source>
        <dbReference type="EMBL" id="MCK9689377.1"/>
    </source>
</evidence>
<reference evidence="1" key="1">
    <citation type="submission" date="2021-11" db="EMBL/GenBank/DDBJ databases">
        <title>BS-T2-15 a new species belonging to the Comamonadaceae family isolated from the soil of a French oak forest.</title>
        <authorList>
            <person name="Mieszkin S."/>
            <person name="Alain K."/>
        </authorList>
    </citation>
    <scope>NUCLEOTIDE SEQUENCE</scope>
    <source>
        <strain evidence="1">BS-T2-15</strain>
    </source>
</reference>
<dbReference type="RefSeq" id="WP_275685427.1">
    <property type="nucleotide sequence ID" value="NZ_JAJLJH010000014.1"/>
</dbReference>
<accession>A0A9X1YQQ9</accession>
<dbReference type="AlphaFoldDB" id="A0A9X1YQQ9"/>